<dbReference type="InterPro" id="IPR002925">
    <property type="entry name" value="Dienelactn_hydro"/>
</dbReference>
<dbReference type="InterPro" id="IPR029058">
    <property type="entry name" value="AB_hydrolase_fold"/>
</dbReference>
<dbReference type="Gene3D" id="3.40.50.1820">
    <property type="entry name" value="alpha/beta hydrolase"/>
    <property type="match status" value="1"/>
</dbReference>
<sequence>MATAIGEIRPNSTRKSHAPEDPALVKPAELCCLRGVDTYVATPDKTKLNGHVLLFFPDAFGLHINNFLTMDAFAACGYLTLGVDYFAGDPIWKHSQNPLNDPTFDFQSWKNKHMESTDRIAAKWVKDVEAEHGRNEEANSFAPGIGWGARFVCAQLSKDGICRAGAIAHPSFINESHVFAIDVQATILFSVPNIDSLFMPEQRARAVEIITNENKESNTQIFSNVAHGSASRAFLSDPYEKWAKEQSFQSFIQWFDFWLSTS</sequence>
<dbReference type="Proteomes" id="UP000184063">
    <property type="component" value="Unassembled WGS sequence"/>
</dbReference>
<reference evidence="4" key="1">
    <citation type="journal article" date="2017" name="Genome Biol.">
        <title>Comparative genomics reveals high biological diversity and specific adaptations in the industrially and medically important fungal genus Aspergillus.</title>
        <authorList>
            <person name="de Vries R.P."/>
            <person name="Riley R."/>
            <person name="Wiebenga A."/>
            <person name="Aguilar-Osorio G."/>
            <person name="Amillis S."/>
            <person name="Uchima C.A."/>
            <person name="Anderluh G."/>
            <person name="Asadollahi M."/>
            <person name="Askin M."/>
            <person name="Barry K."/>
            <person name="Battaglia E."/>
            <person name="Bayram O."/>
            <person name="Benocci T."/>
            <person name="Braus-Stromeyer S.A."/>
            <person name="Caldana C."/>
            <person name="Canovas D."/>
            <person name="Cerqueira G.C."/>
            <person name="Chen F."/>
            <person name="Chen W."/>
            <person name="Choi C."/>
            <person name="Clum A."/>
            <person name="Dos Santos R.A."/>
            <person name="Damasio A.R."/>
            <person name="Diallinas G."/>
            <person name="Emri T."/>
            <person name="Fekete E."/>
            <person name="Flipphi M."/>
            <person name="Freyberg S."/>
            <person name="Gallo A."/>
            <person name="Gournas C."/>
            <person name="Habgood R."/>
            <person name="Hainaut M."/>
            <person name="Harispe M.L."/>
            <person name="Henrissat B."/>
            <person name="Hilden K.S."/>
            <person name="Hope R."/>
            <person name="Hossain A."/>
            <person name="Karabika E."/>
            <person name="Karaffa L."/>
            <person name="Karanyi Z."/>
            <person name="Krasevec N."/>
            <person name="Kuo A."/>
            <person name="Kusch H."/>
            <person name="LaButti K."/>
            <person name="Lagendijk E.L."/>
            <person name="Lapidus A."/>
            <person name="Levasseur A."/>
            <person name="Lindquist E."/>
            <person name="Lipzen A."/>
            <person name="Logrieco A.F."/>
            <person name="MacCabe A."/>
            <person name="Maekelae M.R."/>
            <person name="Malavazi I."/>
            <person name="Melin P."/>
            <person name="Meyer V."/>
            <person name="Mielnichuk N."/>
            <person name="Miskei M."/>
            <person name="Molnar A.P."/>
            <person name="Mule G."/>
            <person name="Ngan C.Y."/>
            <person name="Orejas M."/>
            <person name="Orosz E."/>
            <person name="Ouedraogo J.P."/>
            <person name="Overkamp K.M."/>
            <person name="Park H.-S."/>
            <person name="Perrone G."/>
            <person name="Piumi F."/>
            <person name="Punt P.J."/>
            <person name="Ram A.F."/>
            <person name="Ramon A."/>
            <person name="Rauscher S."/>
            <person name="Record E."/>
            <person name="Riano-Pachon D.M."/>
            <person name="Robert V."/>
            <person name="Roehrig J."/>
            <person name="Ruller R."/>
            <person name="Salamov A."/>
            <person name="Salih N.S."/>
            <person name="Samson R.A."/>
            <person name="Sandor E."/>
            <person name="Sanguinetti M."/>
            <person name="Schuetze T."/>
            <person name="Sepcic K."/>
            <person name="Shelest E."/>
            <person name="Sherlock G."/>
            <person name="Sophianopoulou V."/>
            <person name="Squina F.M."/>
            <person name="Sun H."/>
            <person name="Susca A."/>
            <person name="Todd R.B."/>
            <person name="Tsang A."/>
            <person name="Unkles S.E."/>
            <person name="van de Wiele N."/>
            <person name="van Rossen-Uffink D."/>
            <person name="Oliveira J.V."/>
            <person name="Vesth T.C."/>
            <person name="Visser J."/>
            <person name="Yu J.-H."/>
            <person name="Zhou M."/>
            <person name="Andersen M.R."/>
            <person name="Archer D.B."/>
            <person name="Baker S.E."/>
            <person name="Benoit I."/>
            <person name="Brakhage A.A."/>
            <person name="Braus G.H."/>
            <person name="Fischer R."/>
            <person name="Frisvad J.C."/>
            <person name="Goldman G.H."/>
            <person name="Houbraken J."/>
            <person name="Oakley B."/>
            <person name="Pocsi I."/>
            <person name="Scazzocchio C."/>
            <person name="Seiboth B."/>
            <person name="vanKuyk P.A."/>
            <person name="Wortman J."/>
            <person name="Dyer P.S."/>
            <person name="Grigoriev I.V."/>
        </authorList>
    </citation>
    <scope>NUCLEOTIDE SEQUENCE [LARGE SCALE GENOMIC DNA]</scope>
    <source>
        <strain evidence="4">CBS 106.47</strain>
    </source>
</reference>
<evidence type="ECO:0000313" key="3">
    <source>
        <dbReference type="EMBL" id="OJZ84839.1"/>
    </source>
</evidence>
<dbReference type="Pfam" id="PF01738">
    <property type="entry name" value="DLH"/>
    <property type="match status" value="1"/>
</dbReference>
<evidence type="ECO:0000313" key="4">
    <source>
        <dbReference type="Proteomes" id="UP000184063"/>
    </source>
</evidence>
<dbReference type="AlphaFoldDB" id="A0A1M3TDM4"/>
<protein>
    <recommendedName>
        <fullName evidence="2">Dienelactone hydrolase domain-containing protein</fullName>
    </recommendedName>
</protein>
<dbReference type="PANTHER" id="PTHR17630">
    <property type="entry name" value="DIENELACTONE HYDROLASE"/>
    <property type="match status" value="1"/>
</dbReference>
<dbReference type="GO" id="GO:0016787">
    <property type="term" value="F:hydrolase activity"/>
    <property type="evidence" value="ECO:0007669"/>
    <property type="project" value="InterPro"/>
</dbReference>
<organism evidence="3 4">
    <name type="scientific">Aspergillus luchuensis (strain CBS 106.47)</name>
    <dbReference type="NCBI Taxonomy" id="1137211"/>
    <lineage>
        <taxon>Eukaryota</taxon>
        <taxon>Fungi</taxon>
        <taxon>Dikarya</taxon>
        <taxon>Ascomycota</taxon>
        <taxon>Pezizomycotina</taxon>
        <taxon>Eurotiomycetes</taxon>
        <taxon>Eurotiomycetidae</taxon>
        <taxon>Eurotiales</taxon>
        <taxon>Aspergillaceae</taxon>
        <taxon>Aspergillus</taxon>
        <taxon>Aspergillus subgen. Circumdati</taxon>
    </lineage>
</organism>
<dbReference type="VEuPathDB" id="FungiDB:ASPFODRAFT_62710"/>
<gene>
    <name evidence="3" type="ORF">ASPFODRAFT_62710</name>
</gene>
<evidence type="ECO:0000256" key="1">
    <source>
        <dbReference type="SAM" id="MobiDB-lite"/>
    </source>
</evidence>
<feature type="region of interest" description="Disordered" evidence="1">
    <location>
        <begin position="1"/>
        <end position="20"/>
    </location>
</feature>
<name>A0A1M3TDM4_ASPLC</name>
<evidence type="ECO:0000259" key="2">
    <source>
        <dbReference type="Pfam" id="PF01738"/>
    </source>
</evidence>
<feature type="domain" description="Dienelactone hydrolase" evidence="2">
    <location>
        <begin position="36"/>
        <end position="256"/>
    </location>
</feature>
<proteinExistence type="predicted"/>
<dbReference type="SUPFAM" id="SSF53474">
    <property type="entry name" value="alpha/beta-Hydrolases"/>
    <property type="match status" value="1"/>
</dbReference>
<dbReference type="OrthoDB" id="17560at2759"/>
<dbReference type="EMBL" id="KV878244">
    <property type="protein sequence ID" value="OJZ84839.1"/>
    <property type="molecule type" value="Genomic_DNA"/>
</dbReference>
<dbReference type="PANTHER" id="PTHR17630:SF44">
    <property type="entry name" value="PROTEIN AIM2"/>
    <property type="match status" value="1"/>
</dbReference>
<accession>A0A1M3TDM4</accession>